<evidence type="ECO:0000256" key="5">
    <source>
        <dbReference type="ARBA" id="ARBA00023242"/>
    </source>
</evidence>
<feature type="compositionally biased region" description="Basic residues" evidence="9">
    <location>
        <begin position="296"/>
        <end position="308"/>
    </location>
</feature>
<evidence type="ECO:0000256" key="8">
    <source>
        <dbReference type="SAM" id="Coils"/>
    </source>
</evidence>
<dbReference type="PANTHER" id="PTHR28124:SF1">
    <property type="entry name" value="DNA REPLICATION REGULATOR SLD2"/>
    <property type="match status" value="1"/>
</dbReference>
<dbReference type="InterPro" id="IPR021110">
    <property type="entry name" value="DNA_rep_checkpnt_protein"/>
</dbReference>
<feature type="region of interest" description="Disordered" evidence="9">
    <location>
        <begin position="270"/>
        <end position="308"/>
    </location>
</feature>
<proteinExistence type="inferred from homology"/>
<accession>A0A9P7V599</accession>
<keyword evidence="8" id="KW-0175">Coiled coil</keyword>
<reference evidence="10" key="1">
    <citation type="submission" date="2021-03" db="EMBL/GenBank/DDBJ databases">
        <authorList>
            <person name="Palmer J.M."/>
        </authorList>
    </citation>
    <scope>NUCLEOTIDE SEQUENCE</scope>
    <source>
        <strain evidence="10">ARV_011</strain>
    </source>
</reference>
<gene>
    <name evidence="10" type="primary">SLD2</name>
    <name evidence="10" type="ORF">KQ657_003505</name>
</gene>
<evidence type="ECO:0000313" key="11">
    <source>
        <dbReference type="Proteomes" id="UP000790833"/>
    </source>
</evidence>
<dbReference type="GO" id="GO:0003688">
    <property type="term" value="F:DNA replication origin binding"/>
    <property type="evidence" value="ECO:0007669"/>
    <property type="project" value="TreeGrafter"/>
</dbReference>
<keyword evidence="11" id="KW-1185">Reference proteome</keyword>
<dbReference type="AlphaFoldDB" id="A0A9P7V599"/>
<evidence type="ECO:0000256" key="4">
    <source>
        <dbReference type="ARBA" id="ARBA00022705"/>
    </source>
</evidence>
<keyword evidence="4 7" id="KW-0235">DNA replication</keyword>
<keyword evidence="6 7" id="KW-0131">Cell cycle</keyword>
<dbReference type="GO" id="GO:1902977">
    <property type="term" value="P:mitotic DNA replication preinitiation complex assembly"/>
    <property type="evidence" value="ECO:0007669"/>
    <property type="project" value="TreeGrafter"/>
</dbReference>
<dbReference type="GO" id="GO:0031261">
    <property type="term" value="C:DNA replication preinitiation complex"/>
    <property type="evidence" value="ECO:0007669"/>
    <property type="project" value="TreeGrafter"/>
</dbReference>
<dbReference type="PANTHER" id="PTHR28124">
    <property type="entry name" value="DNA REPLICATION REGULATOR SLD2"/>
    <property type="match status" value="1"/>
</dbReference>
<dbReference type="Proteomes" id="UP000790833">
    <property type="component" value="Unassembled WGS sequence"/>
</dbReference>
<evidence type="ECO:0000256" key="3">
    <source>
        <dbReference type="ARBA" id="ARBA00018363"/>
    </source>
</evidence>
<keyword evidence="5 7" id="KW-0539">Nucleus</keyword>
<dbReference type="RefSeq" id="XP_043046936.1">
    <property type="nucleotide sequence ID" value="XM_043194224.1"/>
</dbReference>
<evidence type="ECO:0000256" key="7">
    <source>
        <dbReference type="RuleBase" id="RU367067"/>
    </source>
</evidence>
<dbReference type="GO" id="GO:0003697">
    <property type="term" value="F:single-stranded DNA binding"/>
    <property type="evidence" value="ECO:0007669"/>
    <property type="project" value="TreeGrafter"/>
</dbReference>
<evidence type="ECO:0000256" key="2">
    <source>
        <dbReference type="ARBA" id="ARBA00007276"/>
    </source>
</evidence>
<comment type="similarity">
    <text evidence="2 7">Belongs to the SLD2 family.</text>
</comment>
<evidence type="ECO:0000256" key="6">
    <source>
        <dbReference type="ARBA" id="ARBA00023306"/>
    </source>
</evidence>
<dbReference type="GO" id="GO:0006270">
    <property type="term" value="P:DNA replication initiation"/>
    <property type="evidence" value="ECO:0007669"/>
    <property type="project" value="UniProtKB-UniRule"/>
</dbReference>
<comment type="subcellular location">
    <subcellularLocation>
        <location evidence="1 7">Nucleus</location>
    </subcellularLocation>
</comment>
<dbReference type="OrthoDB" id="8775810at2759"/>
<comment type="function">
    <text evidence="7">Has a role in the initiation of DNA replication. Required at S-phase checkpoint.</text>
</comment>
<organism evidence="10 11">
    <name type="scientific">Scheffersomyces spartinae</name>
    <dbReference type="NCBI Taxonomy" id="45513"/>
    <lineage>
        <taxon>Eukaryota</taxon>
        <taxon>Fungi</taxon>
        <taxon>Dikarya</taxon>
        <taxon>Ascomycota</taxon>
        <taxon>Saccharomycotina</taxon>
        <taxon>Pichiomycetes</taxon>
        <taxon>Debaryomycetaceae</taxon>
        <taxon>Scheffersomyces</taxon>
    </lineage>
</organism>
<feature type="coiled-coil region" evidence="8">
    <location>
        <begin position="341"/>
        <end position="370"/>
    </location>
</feature>
<dbReference type="GO" id="GO:0000727">
    <property type="term" value="P:double-strand break repair via break-induced replication"/>
    <property type="evidence" value="ECO:0007669"/>
    <property type="project" value="TreeGrafter"/>
</dbReference>
<comment type="caution">
    <text evidence="10">The sequence shown here is derived from an EMBL/GenBank/DDBJ whole genome shotgun (WGS) entry which is preliminary data.</text>
</comment>
<evidence type="ECO:0000256" key="9">
    <source>
        <dbReference type="SAM" id="MobiDB-lite"/>
    </source>
</evidence>
<name>A0A9P7V599_9ASCO</name>
<evidence type="ECO:0000313" key="10">
    <source>
        <dbReference type="EMBL" id="KAG7191384.1"/>
    </source>
</evidence>
<evidence type="ECO:0000256" key="1">
    <source>
        <dbReference type="ARBA" id="ARBA00004123"/>
    </source>
</evidence>
<dbReference type="InterPro" id="IPR040203">
    <property type="entry name" value="Sld2"/>
</dbReference>
<dbReference type="Gene3D" id="1.10.10.1460">
    <property type="match status" value="1"/>
</dbReference>
<dbReference type="Pfam" id="PF11719">
    <property type="entry name" value="Drc1-Sld2"/>
    <property type="match status" value="1"/>
</dbReference>
<sequence length="404" mass="46660">MTERLVAVKRQIKEWEKLFQREKGLTPLKRDIVDDPKIHQLYREYKQIRYGKENNNHNHSKSHKRRLNVSKEQVDWSFLMSDDEEDFEGGGGIGYQSPHKLKLSSATTKVEIGPTPQASGRILSIFDFKPTPPESSPLMDDDLIAAATPSKKRKEATGIDDPQYTPTKRLNLFFSSSPSKNAIDTPKYLKRSHHVNLSPMKAKVSQSNTISPIRPRAPLVFDVTPTKTTPVIDFSVSPSPFKAHRSLTKKLSDIFNDSKSSVVSELEALEEVQDAPEEEDVDEEAEEDQEGNTPFRLKKHKTQKRSTRRWKIKPITMEEQEDIIGSSNLQQRMQLLEQEEIANIQSVMNIEEEEEKEKEEELDLEKELSINVSSDKKQKYVSQNYKRLKINDPRTRAFKRRMNR</sequence>
<dbReference type="GeneID" id="66116879"/>
<feature type="compositionally biased region" description="Acidic residues" evidence="9">
    <location>
        <begin position="270"/>
        <end position="290"/>
    </location>
</feature>
<dbReference type="EMBL" id="JAHMUF010000031">
    <property type="protein sequence ID" value="KAG7191384.1"/>
    <property type="molecule type" value="Genomic_DNA"/>
</dbReference>
<protein>
    <recommendedName>
        <fullName evidence="3 7">DNA replication regulator SLD2</fullName>
    </recommendedName>
</protein>